<keyword evidence="9" id="KW-0234">DNA repair</keyword>
<gene>
    <name evidence="14" type="ORF">L596_015207</name>
</gene>
<keyword evidence="7" id="KW-0269">Exonuclease</keyword>
<evidence type="ECO:0000256" key="8">
    <source>
        <dbReference type="ARBA" id="ARBA00023172"/>
    </source>
</evidence>
<dbReference type="PANTHER" id="PTHR23240">
    <property type="entry name" value="DNA CROSS-LINK REPAIR PROTEIN PSO2/SNM1-RELATED"/>
    <property type="match status" value="1"/>
</dbReference>
<dbReference type="GO" id="GO:0036297">
    <property type="term" value="P:interstrand cross-link repair"/>
    <property type="evidence" value="ECO:0007669"/>
    <property type="project" value="TreeGrafter"/>
</dbReference>
<organism evidence="14">
    <name type="scientific">Steinernema carpocapsae</name>
    <name type="common">Entomopathogenic nematode</name>
    <dbReference type="NCBI Taxonomy" id="34508"/>
    <lineage>
        <taxon>Eukaryota</taxon>
        <taxon>Metazoa</taxon>
        <taxon>Ecdysozoa</taxon>
        <taxon>Nematoda</taxon>
        <taxon>Chromadorea</taxon>
        <taxon>Rhabditida</taxon>
        <taxon>Tylenchina</taxon>
        <taxon>Panagrolaimomorpha</taxon>
        <taxon>Strongyloidoidea</taxon>
        <taxon>Steinernematidae</taxon>
        <taxon>Steinernema</taxon>
    </lineage>
</organism>
<dbReference type="Gene3D" id="3.60.15.10">
    <property type="entry name" value="Ribonuclease Z/Hydroxyacylglutathione hydrolase-like"/>
    <property type="match status" value="1"/>
</dbReference>
<comment type="similarity">
    <text evidence="2">Belongs to the DNA repair metallo-beta-lactamase (DRMBL) family.</text>
</comment>
<dbReference type="GO" id="GO:0006310">
    <property type="term" value="P:DNA recombination"/>
    <property type="evidence" value="ECO:0007669"/>
    <property type="project" value="UniProtKB-KW"/>
</dbReference>
<keyword evidence="8" id="KW-0233">DNA recombination</keyword>
<dbReference type="STRING" id="34508.A0A4U5NFL1"/>
<accession>A0A4U5NFL1</accession>
<keyword evidence="6" id="KW-0378">Hydrolase</keyword>
<dbReference type="GO" id="GO:0004519">
    <property type="term" value="F:endonuclease activity"/>
    <property type="evidence" value="ECO:0007669"/>
    <property type="project" value="UniProtKB-KW"/>
</dbReference>
<evidence type="ECO:0000256" key="11">
    <source>
        <dbReference type="ARBA" id="ARBA00039759"/>
    </source>
</evidence>
<dbReference type="EMBL" id="AZBU02000004">
    <property type="protein sequence ID" value="TKR81321.1"/>
    <property type="molecule type" value="Genomic_DNA"/>
</dbReference>
<dbReference type="AlphaFoldDB" id="A0A4U5NFL1"/>
<keyword evidence="5" id="KW-0227">DNA damage</keyword>
<evidence type="ECO:0000256" key="12">
    <source>
        <dbReference type="ARBA" id="ARBA00042677"/>
    </source>
</evidence>
<evidence type="ECO:0000256" key="6">
    <source>
        <dbReference type="ARBA" id="ARBA00022801"/>
    </source>
</evidence>
<dbReference type="GO" id="GO:0000723">
    <property type="term" value="P:telomere maintenance"/>
    <property type="evidence" value="ECO:0007669"/>
    <property type="project" value="TreeGrafter"/>
</dbReference>
<dbReference type="PANTHER" id="PTHR23240:SF8">
    <property type="entry name" value="PROTEIN ARTEMIS"/>
    <property type="match status" value="1"/>
</dbReference>
<keyword evidence="10" id="KW-0539">Nucleus</keyword>
<comment type="caution">
    <text evidence="14">The sequence shown here is derived from an EMBL/GenBank/DDBJ whole genome shotgun (WGS) entry which is preliminary data.</text>
</comment>
<dbReference type="InterPro" id="IPR011084">
    <property type="entry name" value="DRMBL"/>
</dbReference>
<reference evidence="14" key="1">
    <citation type="submission" date="2013-11" db="EMBL/GenBank/DDBJ databases">
        <authorList>
            <person name="Sternberg P."/>
            <person name="Dillman A."/>
            <person name="Macchietto M."/>
        </authorList>
    </citation>
    <scope>NUCLEOTIDE SEQUENCE</scope>
    <source>
        <strain evidence="14">ALL</strain>
    </source>
</reference>
<evidence type="ECO:0000256" key="1">
    <source>
        <dbReference type="ARBA" id="ARBA00004123"/>
    </source>
</evidence>
<dbReference type="GO" id="GO:0035312">
    <property type="term" value="F:5'-3' DNA exonuclease activity"/>
    <property type="evidence" value="ECO:0007669"/>
    <property type="project" value="TreeGrafter"/>
</dbReference>
<evidence type="ECO:0000256" key="4">
    <source>
        <dbReference type="ARBA" id="ARBA00022759"/>
    </source>
</evidence>
<dbReference type="GO" id="GO:0005634">
    <property type="term" value="C:nucleus"/>
    <property type="evidence" value="ECO:0007669"/>
    <property type="project" value="UniProtKB-SubCell"/>
</dbReference>
<dbReference type="InterPro" id="IPR036866">
    <property type="entry name" value="RibonucZ/Hydroxyglut_hydro"/>
</dbReference>
<evidence type="ECO:0000259" key="13">
    <source>
        <dbReference type="Pfam" id="PF07522"/>
    </source>
</evidence>
<evidence type="ECO:0000256" key="5">
    <source>
        <dbReference type="ARBA" id="ARBA00022763"/>
    </source>
</evidence>
<dbReference type="GO" id="GO:0006303">
    <property type="term" value="P:double-strand break repair via nonhomologous end joining"/>
    <property type="evidence" value="ECO:0007669"/>
    <property type="project" value="TreeGrafter"/>
</dbReference>
<proteinExistence type="inferred from homology"/>
<reference evidence="14" key="2">
    <citation type="journal article" date="2015" name="Genome Biol.">
        <title>Comparative genomics of Steinernema reveals deeply conserved gene regulatory networks.</title>
        <authorList>
            <person name="Dillman A.R."/>
            <person name="Macchietto M."/>
            <person name="Porter C.F."/>
            <person name="Rogers A."/>
            <person name="Williams B."/>
            <person name="Antoshechkin I."/>
            <person name="Lee M.M."/>
            <person name="Goodwin Z."/>
            <person name="Lu X."/>
            <person name="Lewis E.E."/>
            <person name="Goodrich-Blair H."/>
            <person name="Stock S.P."/>
            <person name="Adams B.J."/>
            <person name="Sternberg P.W."/>
            <person name="Mortazavi A."/>
        </authorList>
    </citation>
    <scope>NUCLEOTIDE SEQUENCE [LARGE SCALE GENOMIC DNA]</scope>
    <source>
        <strain evidence="14">ALL</strain>
    </source>
</reference>
<evidence type="ECO:0000256" key="7">
    <source>
        <dbReference type="ARBA" id="ARBA00022839"/>
    </source>
</evidence>
<feature type="domain" description="DNA repair metallo-beta-lactamase" evidence="13">
    <location>
        <begin position="135"/>
        <end position="238"/>
    </location>
</feature>
<comment type="subcellular location">
    <subcellularLocation>
        <location evidence="1">Nucleus</location>
    </subcellularLocation>
</comment>
<protein>
    <recommendedName>
        <fullName evidence="11">Protein artemis</fullName>
    </recommendedName>
    <alternativeName>
        <fullName evidence="12">DNA cross-link repair 1C protein</fullName>
    </alternativeName>
</protein>
<keyword evidence="4" id="KW-0255">Endonuclease</keyword>
<sequence length="239" mass="28045">MILFEFSYGATALYTGDFRLTKEDWNSFAALRVSREQATLKRIDALYFDSTFCTEESRRILPRDDCKLFTILTIKWWLAQTKSKVLIWSYGSYGHEFGHEFMLRSIWKELKMKIHVTEDRMKTYESCGRRFSEFATTDPSATRVHACVYWDHGEESEKPSSKQVLGCPGCPSEDKNVMVIKLSMKWFKMQQAAMNLENPLVRVTERRFTRIQYSCHSSLSEVEDAFRILRPRRADPNVV</sequence>
<reference evidence="14" key="3">
    <citation type="journal article" date="2019" name="G3 (Bethesda)">
        <title>Hybrid Assembly of the Genome of the Entomopathogenic Nematode Steinernema carpocapsae Identifies the X-Chromosome.</title>
        <authorList>
            <person name="Serra L."/>
            <person name="Macchietto M."/>
            <person name="Macias-Munoz A."/>
            <person name="McGill C.J."/>
            <person name="Rodriguez I.M."/>
            <person name="Rodriguez B."/>
            <person name="Murad R."/>
            <person name="Mortazavi A."/>
        </authorList>
    </citation>
    <scope>NUCLEOTIDE SEQUENCE</scope>
    <source>
        <strain evidence="14">ALL</strain>
    </source>
</reference>
<evidence type="ECO:0000256" key="3">
    <source>
        <dbReference type="ARBA" id="ARBA00022722"/>
    </source>
</evidence>
<dbReference type="Gene3D" id="3.40.50.12650">
    <property type="match status" value="1"/>
</dbReference>
<dbReference type="GO" id="GO:0003684">
    <property type="term" value="F:damaged DNA binding"/>
    <property type="evidence" value="ECO:0007669"/>
    <property type="project" value="TreeGrafter"/>
</dbReference>
<evidence type="ECO:0000256" key="2">
    <source>
        <dbReference type="ARBA" id="ARBA00010304"/>
    </source>
</evidence>
<dbReference type="Pfam" id="PF07522">
    <property type="entry name" value="DRMBL"/>
    <property type="match status" value="1"/>
</dbReference>
<name>A0A4U5NFL1_STECR</name>
<keyword evidence="3" id="KW-0540">Nuclease</keyword>
<evidence type="ECO:0000313" key="14">
    <source>
        <dbReference type="EMBL" id="TKR81321.1"/>
    </source>
</evidence>
<evidence type="ECO:0000256" key="9">
    <source>
        <dbReference type="ARBA" id="ARBA00023204"/>
    </source>
</evidence>
<evidence type="ECO:0000256" key="10">
    <source>
        <dbReference type="ARBA" id="ARBA00023242"/>
    </source>
</evidence>
<dbReference type="OrthoDB" id="262529at2759"/>